<keyword evidence="1" id="KW-0472">Membrane</keyword>
<dbReference type="Proteomes" id="UP000095228">
    <property type="component" value="Chromosome"/>
</dbReference>
<dbReference type="KEGG" id="obg:Verru16b_00863"/>
<organism evidence="2 3">
    <name type="scientific">Lacunisphaera limnophila</name>
    <dbReference type="NCBI Taxonomy" id="1838286"/>
    <lineage>
        <taxon>Bacteria</taxon>
        <taxon>Pseudomonadati</taxon>
        <taxon>Verrucomicrobiota</taxon>
        <taxon>Opitutia</taxon>
        <taxon>Opitutales</taxon>
        <taxon>Opitutaceae</taxon>
        <taxon>Lacunisphaera</taxon>
    </lineage>
</organism>
<gene>
    <name evidence="2" type="ORF">Verru16b_00863</name>
</gene>
<evidence type="ECO:0000313" key="3">
    <source>
        <dbReference type="Proteomes" id="UP000095228"/>
    </source>
</evidence>
<sequence>MSPEDLEKFIHRELRALPPRKAPAGFEARLQAAVEARTTAGALAPAQLEASIHRELRALPMRRAPRSLEGRVLAEIERRAAIAWYHKSWSYWPAPVRAAFLAGATGVAGAAIAAFYLLSQGAAGDAVVQEIASGFGWITRLTGAVAWTYHFIHQLVAGIPPLWLYGGLAFVTAMYATFVGLGTAAYRYLYRHH</sequence>
<accession>A0A1D8ASD1</accession>
<reference evidence="2 3" key="1">
    <citation type="submission" date="2016-06" db="EMBL/GenBank/DDBJ databases">
        <title>Three novel species with peptidoglycan cell walls form the new genus Lacunisphaera gen. nov. in the family Opitutaceae of the verrucomicrobial subdivision 4.</title>
        <authorList>
            <person name="Rast P."/>
            <person name="Gloeckner I."/>
            <person name="Jogler M."/>
            <person name="Boedeker C."/>
            <person name="Jeske O."/>
            <person name="Wiegand S."/>
            <person name="Reinhardt R."/>
            <person name="Schumann P."/>
            <person name="Rohde M."/>
            <person name="Spring S."/>
            <person name="Gloeckner F.O."/>
            <person name="Jogler C."/>
        </authorList>
    </citation>
    <scope>NUCLEOTIDE SEQUENCE [LARGE SCALE GENOMIC DNA]</scope>
    <source>
        <strain evidence="2 3">IG16b</strain>
    </source>
</reference>
<dbReference type="STRING" id="1838286.Verru16b_00863"/>
<feature type="transmembrane region" description="Helical" evidence="1">
    <location>
        <begin position="98"/>
        <end position="119"/>
    </location>
</feature>
<dbReference type="AlphaFoldDB" id="A0A1D8ASD1"/>
<feature type="transmembrane region" description="Helical" evidence="1">
    <location>
        <begin position="164"/>
        <end position="189"/>
    </location>
</feature>
<name>A0A1D8ASD1_9BACT</name>
<dbReference type="EMBL" id="CP016094">
    <property type="protein sequence ID" value="AOS43805.1"/>
    <property type="molecule type" value="Genomic_DNA"/>
</dbReference>
<proteinExistence type="predicted"/>
<dbReference type="OrthoDB" id="7059555at2"/>
<feature type="transmembrane region" description="Helical" evidence="1">
    <location>
        <begin position="131"/>
        <end position="152"/>
    </location>
</feature>
<keyword evidence="3" id="KW-1185">Reference proteome</keyword>
<protein>
    <submittedName>
        <fullName evidence="2">Uncharacterized protein</fullName>
    </submittedName>
</protein>
<keyword evidence="1" id="KW-1133">Transmembrane helix</keyword>
<evidence type="ECO:0000313" key="2">
    <source>
        <dbReference type="EMBL" id="AOS43805.1"/>
    </source>
</evidence>
<keyword evidence="1" id="KW-0812">Transmembrane</keyword>
<evidence type="ECO:0000256" key="1">
    <source>
        <dbReference type="SAM" id="Phobius"/>
    </source>
</evidence>
<dbReference type="RefSeq" id="WP_157772200.1">
    <property type="nucleotide sequence ID" value="NZ_CP016094.1"/>
</dbReference>